<evidence type="ECO:0000313" key="3">
    <source>
        <dbReference type="Proteomes" id="UP000054279"/>
    </source>
</evidence>
<dbReference type="Pfam" id="PF24494">
    <property type="entry name" value="DUF7587"/>
    <property type="match status" value="1"/>
</dbReference>
<dbReference type="EMBL" id="KN837399">
    <property type="protein sequence ID" value="KIJ25780.1"/>
    <property type="molecule type" value="Genomic_DNA"/>
</dbReference>
<dbReference type="HOGENOM" id="CLU_804532_0_0_1"/>
<dbReference type="InterPro" id="IPR056009">
    <property type="entry name" value="DUF7587"/>
</dbReference>
<organism evidence="2 3">
    <name type="scientific">Sphaerobolus stellatus (strain SS14)</name>
    <dbReference type="NCBI Taxonomy" id="990650"/>
    <lineage>
        <taxon>Eukaryota</taxon>
        <taxon>Fungi</taxon>
        <taxon>Dikarya</taxon>
        <taxon>Basidiomycota</taxon>
        <taxon>Agaricomycotina</taxon>
        <taxon>Agaricomycetes</taxon>
        <taxon>Phallomycetidae</taxon>
        <taxon>Geastrales</taxon>
        <taxon>Sphaerobolaceae</taxon>
        <taxon>Sphaerobolus</taxon>
    </lineage>
</organism>
<keyword evidence="3" id="KW-1185">Reference proteome</keyword>
<dbReference type="AlphaFoldDB" id="A0A0C9UKJ2"/>
<name>A0A0C9UKJ2_SPHS4</name>
<protein>
    <submittedName>
        <fullName evidence="2">Unplaced genomic scaffold SPHSTscaffold_324, whole genome shotgun sequence</fullName>
    </submittedName>
</protein>
<evidence type="ECO:0000259" key="1">
    <source>
        <dbReference type="Pfam" id="PF24494"/>
    </source>
</evidence>
<feature type="domain" description="DUF7587" evidence="1">
    <location>
        <begin position="33"/>
        <end position="185"/>
    </location>
</feature>
<dbReference type="Proteomes" id="UP000054279">
    <property type="component" value="Unassembled WGS sequence"/>
</dbReference>
<sequence length="345" mass="39485">MSQVHRKAGLDLVKSPLEGGLNITFEEFKIEYPFMFRLFSNESYISLNEDKDFVAPISTLPSTEEEERKSILKEILWARSSTPYVAASTSLMYIVNEAYRRHGVANQTNVRVAIISTADFGNEDAFVVLDRLHQLRILDTPHQLEINVSEGDVKKSLRFANSQATILIKRSIPRRSIKAVISYLDLMNLMPPYIYNAVEGKPRFTYEERLYRETGQPQSRRSNGELVEATRNYEGFGVSTDKRIEYGCKLGIGILKAQNPAINLNEEEYEELLALGAWMTEVFVYFPCKDDQEAERLFLEIRNIDFKDKVDEILAAETFRRLIESHTTSAAVAALIRRVANPLRL</sequence>
<evidence type="ECO:0000313" key="2">
    <source>
        <dbReference type="EMBL" id="KIJ25780.1"/>
    </source>
</evidence>
<gene>
    <name evidence="2" type="ORF">M422DRAFT_785424</name>
</gene>
<proteinExistence type="predicted"/>
<reference evidence="2 3" key="1">
    <citation type="submission" date="2014-06" db="EMBL/GenBank/DDBJ databases">
        <title>Evolutionary Origins and Diversification of the Mycorrhizal Mutualists.</title>
        <authorList>
            <consortium name="DOE Joint Genome Institute"/>
            <consortium name="Mycorrhizal Genomics Consortium"/>
            <person name="Kohler A."/>
            <person name="Kuo A."/>
            <person name="Nagy L.G."/>
            <person name="Floudas D."/>
            <person name="Copeland A."/>
            <person name="Barry K.W."/>
            <person name="Cichocki N."/>
            <person name="Veneault-Fourrey C."/>
            <person name="LaButti K."/>
            <person name="Lindquist E.A."/>
            <person name="Lipzen A."/>
            <person name="Lundell T."/>
            <person name="Morin E."/>
            <person name="Murat C."/>
            <person name="Riley R."/>
            <person name="Ohm R."/>
            <person name="Sun H."/>
            <person name="Tunlid A."/>
            <person name="Henrissat B."/>
            <person name="Grigoriev I.V."/>
            <person name="Hibbett D.S."/>
            <person name="Martin F."/>
        </authorList>
    </citation>
    <scope>NUCLEOTIDE SEQUENCE [LARGE SCALE GENOMIC DNA]</scope>
    <source>
        <strain evidence="2 3">SS14</strain>
    </source>
</reference>
<accession>A0A0C9UKJ2</accession>